<evidence type="ECO:0000313" key="2">
    <source>
        <dbReference type="Proteomes" id="UP001156706"/>
    </source>
</evidence>
<evidence type="ECO:0000313" key="1">
    <source>
        <dbReference type="EMBL" id="GLR14010.1"/>
    </source>
</evidence>
<gene>
    <name evidence="1" type="ORF">GCM10007907_28000</name>
</gene>
<proteinExistence type="predicted"/>
<organism evidence="1 2">
    <name type="scientific">Chitinimonas prasina</name>
    <dbReference type="NCBI Taxonomy" id="1434937"/>
    <lineage>
        <taxon>Bacteria</taxon>
        <taxon>Pseudomonadati</taxon>
        <taxon>Pseudomonadota</taxon>
        <taxon>Betaproteobacteria</taxon>
        <taxon>Neisseriales</taxon>
        <taxon>Chitinibacteraceae</taxon>
        <taxon>Chitinimonas</taxon>
    </lineage>
</organism>
<dbReference type="EMBL" id="BSOG01000003">
    <property type="protein sequence ID" value="GLR14010.1"/>
    <property type="molecule type" value="Genomic_DNA"/>
</dbReference>
<reference evidence="2" key="1">
    <citation type="journal article" date="2019" name="Int. J. Syst. Evol. Microbiol.">
        <title>The Global Catalogue of Microorganisms (GCM) 10K type strain sequencing project: providing services to taxonomists for standard genome sequencing and annotation.</title>
        <authorList>
            <consortium name="The Broad Institute Genomics Platform"/>
            <consortium name="The Broad Institute Genome Sequencing Center for Infectious Disease"/>
            <person name="Wu L."/>
            <person name="Ma J."/>
        </authorList>
    </citation>
    <scope>NUCLEOTIDE SEQUENCE [LARGE SCALE GENOMIC DNA]</scope>
    <source>
        <strain evidence="2">NBRC 110044</strain>
    </source>
</reference>
<comment type="caution">
    <text evidence="1">The sequence shown here is derived from an EMBL/GenBank/DDBJ whole genome shotgun (WGS) entry which is preliminary data.</text>
</comment>
<dbReference type="RefSeq" id="WP_284197102.1">
    <property type="nucleotide sequence ID" value="NZ_BSOG01000003.1"/>
</dbReference>
<dbReference type="Proteomes" id="UP001156706">
    <property type="component" value="Unassembled WGS sequence"/>
</dbReference>
<accession>A0ABQ5YG92</accession>
<protein>
    <submittedName>
        <fullName evidence="1">Uncharacterized protein</fullName>
    </submittedName>
</protein>
<keyword evidence="2" id="KW-1185">Reference proteome</keyword>
<sequence length="119" mass="13391">MQYVNLLGVFDTSSELDSFAKEFFSAVGVSSYEERESGNFPDGRYFRNLEGVLAFTISLSDEEDHEDLPFWIQVSADMSSLDELVSAVDSIVLEKAMPAGFCIARMINLGKKNEQRINY</sequence>
<name>A0ABQ5YG92_9NEIS</name>